<dbReference type="AlphaFoldDB" id="D7FZ85"/>
<sequence length="330" mass="36505">MAEPAAAAAGTTEGETGPGYTRVDIPFVIDRILVTDAELIRKIADHPDVDRVHGVPTKERPWWINAYFPATRFIDRQDEMFVPLTSTSDPNYEHRRTYVEEMVKDGVAEEDVKKIAYLMHTGAPQDELERAVVNGVNRRFFGQDIPADIVEHSSKTANTIGDALSSGYFPTLRHQGKVMDFIEQNNELHQGCPVADFSHHIGAAAQLLTPSCQFLYKEKDRSRAILDIFTQGDMPMTVATPRIAIKDSTLGGLLKKPAKAKWTMFILNIRQAAAETKDSLFTFGAGVDKRQCAFRFAFQKLMADLQTELARLEAADAAEGAAATDTSQTG</sequence>
<protein>
    <submittedName>
        <fullName evidence="1">Uncharacterized protein</fullName>
    </submittedName>
</protein>
<dbReference type="Proteomes" id="UP000002630">
    <property type="component" value="Linkage Group LG30"/>
</dbReference>
<dbReference type="InParanoid" id="D7FZ85"/>
<evidence type="ECO:0000313" key="2">
    <source>
        <dbReference type="Proteomes" id="UP000002630"/>
    </source>
</evidence>
<gene>
    <name evidence="1" type="ORF">Esi_0357_0021</name>
</gene>
<organism evidence="1 2">
    <name type="scientific">Ectocarpus siliculosus</name>
    <name type="common">Brown alga</name>
    <name type="synonym">Conferva siliculosa</name>
    <dbReference type="NCBI Taxonomy" id="2880"/>
    <lineage>
        <taxon>Eukaryota</taxon>
        <taxon>Sar</taxon>
        <taxon>Stramenopiles</taxon>
        <taxon>Ochrophyta</taxon>
        <taxon>PX clade</taxon>
        <taxon>Phaeophyceae</taxon>
        <taxon>Ectocarpales</taxon>
        <taxon>Ectocarpaceae</taxon>
        <taxon>Ectocarpus</taxon>
    </lineage>
</organism>
<dbReference type="EMBL" id="FN648550">
    <property type="protein sequence ID" value="CBJ32702.1"/>
    <property type="molecule type" value="Genomic_DNA"/>
</dbReference>
<reference evidence="1 2" key="1">
    <citation type="journal article" date="2010" name="Nature">
        <title>The Ectocarpus genome and the independent evolution of multicellularity in brown algae.</title>
        <authorList>
            <person name="Cock J.M."/>
            <person name="Sterck L."/>
            <person name="Rouze P."/>
            <person name="Scornet D."/>
            <person name="Allen A.E."/>
            <person name="Amoutzias G."/>
            <person name="Anthouard V."/>
            <person name="Artiguenave F."/>
            <person name="Aury J.M."/>
            <person name="Badger J.H."/>
            <person name="Beszteri B."/>
            <person name="Billiau K."/>
            <person name="Bonnet E."/>
            <person name="Bothwell J.H."/>
            <person name="Bowler C."/>
            <person name="Boyen C."/>
            <person name="Brownlee C."/>
            <person name="Carrano C.J."/>
            <person name="Charrier B."/>
            <person name="Cho G.Y."/>
            <person name="Coelho S.M."/>
            <person name="Collen J."/>
            <person name="Corre E."/>
            <person name="Da Silva C."/>
            <person name="Delage L."/>
            <person name="Delaroque N."/>
            <person name="Dittami S.M."/>
            <person name="Doulbeau S."/>
            <person name="Elias M."/>
            <person name="Farnham G."/>
            <person name="Gachon C.M."/>
            <person name="Gschloessl B."/>
            <person name="Heesch S."/>
            <person name="Jabbari K."/>
            <person name="Jubin C."/>
            <person name="Kawai H."/>
            <person name="Kimura K."/>
            <person name="Kloareg B."/>
            <person name="Kupper F.C."/>
            <person name="Lang D."/>
            <person name="Le Bail A."/>
            <person name="Leblanc C."/>
            <person name="Lerouge P."/>
            <person name="Lohr M."/>
            <person name="Lopez P.J."/>
            <person name="Martens C."/>
            <person name="Maumus F."/>
            <person name="Michel G."/>
            <person name="Miranda-Saavedra D."/>
            <person name="Morales J."/>
            <person name="Moreau H."/>
            <person name="Motomura T."/>
            <person name="Nagasato C."/>
            <person name="Napoli C.A."/>
            <person name="Nelson D.R."/>
            <person name="Nyvall-Collen P."/>
            <person name="Peters A.F."/>
            <person name="Pommier C."/>
            <person name="Potin P."/>
            <person name="Poulain J."/>
            <person name="Quesneville H."/>
            <person name="Read B."/>
            <person name="Rensing S.A."/>
            <person name="Ritter A."/>
            <person name="Rousvoal S."/>
            <person name="Samanta M."/>
            <person name="Samson G."/>
            <person name="Schroeder D.C."/>
            <person name="Segurens B."/>
            <person name="Strittmatter M."/>
            <person name="Tonon T."/>
            <person name="Tregear J.W."/>
            <person name="Valentin K."/>
            <person name="von Dassow P."/>
            <person name="Yamagishi T."/>
            <person name="Van de Peer Y."/>
            <person name="Wincker P."/>
        </authorList>
    </citation>
    <scope>NUCLEOTIDE SEQUENCE [LARGE SCALE GENOMIC DNA]</scope>
    <source>
        <strain evidence="2">Ec32 / CCAP1310/4</strain>
    </source>
</reference>
<accession>D7FZ85</accession>
<dbReference type="OMA" id="RWHIASL"/>
<proteinExistence type="predicted"/>
<keyword evidence="2" id="KW-1185">Reference proteome</keyword>
<evidence type="ECO:0000313" key="1">
    <source>
        <dbReference type="EMBL" id="CBJ32702.1"/>
    </source>
</evidence>
<dbReference type="OrthoDB" id="10295572at2759"/>
<dbReference type="EMBL" id="FN649755">
    <property type="protein sequence ID" value="CBJ32702.1"/>
    <property type="molecule type" value="Genomic_DNA"/>
</dbReference>
<name>D7FZ85_ECTSI</name>